<keyword evidence="2" id="KW-1185">Reference proteome</keyword>
<name>A0A498JCT7_MALDO</name>
<accession>A0A498JCT7</accession>
<protein>
    <submittedName>
        <fullName evidence="1">Uncharacterized protein</fullName>
    </submittedName>
</protein>
<evidence type="ECO:0000313" key="2">
    <source>
        <dbReference type="Proteomes" id="UP000290289"/>
    </source>
</evidence>
<proteinExistence type="predicted"/>
<dbReference type="Proteomes" id="UP000290289">
    <property type="component" value="Chromosome 7"/>
</dbReference>
<gene>
    <name evidence="1" type="ORF">DVH24_014205</name>
</gene>
<comment type="caution">
    <text evidence="1">The sequence shown here is derived from an EMBL/GenBank/DDBJ whole genome shotgun (WGS) entry which is preliminary data.</text>
</comment>
<reference evidence="1 2" key="1">
    <citation type="submission" date="2018-10" db="EMBL/GenBank/DDBJ databases">
        <title>A high-quality apple genome assembly.</title>
        <authorList>
            <person name="Hu J."/>
        </authorList>
    </citation>
    <scope>NUCLEOTIDE SEQUENCE [LARGE SCALE GENOMIC DNA]</scope>
    <source>
        <strain evidence="2">cv. HFTH1</strain>
        <tissue evidence="1">Young leaf</tissue>
    </source>
</reference>
<organism evidence="1 2">
    <name type="scientific">Malus domestica</name>
    <name type="common">Apple</name>
    <name type="synonym">Pyrus malus</name>
    <dbReference type="NCBI Taxonomy" id="3750"/>
    <lineage>
        <taxon>Eukaryota</taxon>
        <taxon>Viridiplantae</taxon>
        <taxon>Streptophyta</taxon>
        <taxon>Embryophyta</taxon>
        <taxon>Tracheophyta</taxon>
        <taxon>Spermatophyta</taxon>
        <taxon>Magnoliopsida</taxon>
        <taxon>eudicotyledons</taxon>
        <taxon>Gunneridae</taxon>
        <taxon>Pentapetalae</taxon>
        <taxon>rosids</taxon>
        <taxon>fabids</taxon>
        <taxon>Rosales</taxon>
        <taxon>Rosaceae</taxon>
        <taxon>Amygdaloideae</taxon>
        <taxon>Maleae</taxon>
        <taxon>Malus</taxon>
    </lineage>
</organism>
<dbReference type="EMBL" id="RDQH01000333">
    <property type="protein sequence ID" value="RXH93629.1"/>
    <property type="molecule type" value="Genomic_DNA"/>
</dbReference>
<sequence length="101" mass="11627">MLQKRVKANKINRLKKITFHRSCSKFPEIDMFKDNYVRPGDERTEQLHEVALQLSQKTPLEDVTPTKDAGFHILIETLVHTLSWGPGKASFGDNESMRLCD</sequence>
<evidence type="ECO:0000313" key="1">
    <source>
        <dbReference type="EMBL" id="RXH93629.1"/>
    </source>
</evidence>
<dbReference type="AlphaFoldDB" id="A0A498JCT7"/>